<sequence>MSLGLLLPFGLLALAGALLPLLIHLVRRTEQTALDFAALRWLRESVKPRRRLRFEDPWLLVLRLLLLALIALLLAQPLLHGNWREPRQWIAVADGVDIGAARRELAGIEGEWRWLAPGFPEVGGAAPSPPQPFASLLREFDADIDPADRLTVLLPAQVDGLDAGSLHLQHAGDWQVVPGQTPAPATSTPVPRTVALRHAGPETAGLDYFRAALGAWQSTAPERWTIDDRLIGAQVDAATDWLIWLGPEPPPELLAWVREGGRLLRIEEGAQTGRVVWRGSDGAALALDESIGRGHLIRLLQPAIPERLPAVLDAGFPDRLRALFEGGKKAPTQALAVAVQAQRDSTANLAPATPLEAPLVILIALVFLAERLMATRRRSLA</sequence>
<dbReference type="Proteomes" id="UP000198575">
    <property type="component" value="Unassembled WGS sequence"/>
</dbReference>
<keyword evidence="1" id="KW-0472">Membrane</keyword>
<evidence type="ECO:0000256" key="1">
    <source>
        <dbReference type="SAM" id="Phobius"/>
    </source>
</evidence>
<dbReference type="InterPro" id="IPR024163">
    <property type="entry name" value="Aerotolerance_reg_N"/>
</dbReference>
<evidence type="ECO:0000313" key="4">
    <source>
        <dbReference type="Proteomes" id="UP000198575"/>
    </source>
</evidence>
<feature type="transmembrane region" description="Helical" evidence="1">
    <location>
        <begin position="58"/>
        <end position="79"/>
    </location>
</feature>
<accession>A0A1I5AU62</accession>
<dbReference type="OrthoDB" id="7390489at2"/>
<dbReference type="PANTHER" id="PTHR37464:SF1">
    <property type="entry name" value="BLL2463 PROTEIN"/>
    <property type="match status" value="1"/>
</dbReference>
<dbReference type="RefSeq" id="WP_092410740.1">
    <property type="nucleotide sequence ID" value="NZ_FOVF01000043.1"/>
</dbReference>
<feature type="domain" description="Aerotolerance regulator N-terminal" evidence="2">
    <location>
        <begin position="4"/>
        <end position="77"/>
    </location>
</feature>
<organism evidence="3 4">
    <name type="scientific">Dokdonella immobilis</name>
    <dbReference type="NCBI Taxonomy" id="578942"/>
    <lineage>
        <taxon>Bacteria</taxon>
        <taxon>Pseudomonadati</taxon>
        <taxon>Pseudomonadota</taxon>
        <taxon>Gammaproteobacteria</taxon>
        <taxon>Lysobacterales</taxon>
        <taxon>Rhodanobacteraceae</taxon>
        <taxon>Dokdonella</taxon>
    </lineage>
</organism>
<dbReference type="PANTHER" id="PTHR37464">
    <property type="entry name" value="BLL2463 PROTEIN"/>
    <property type="match status" value="1"/>
</dbReference>
<feature type="transmembrane region" description="Helical" evidence="1">
    <location>
        <begin position="6"/>
        <end position="26"/>
    </location>
</feature>
<proteinExistence type="predicted"/>
<evidence type="ECO:0000259" key="2">
    <source>
        <dbReference type="Pfam" id="PF07584"/>
    </source>
</evidence>
<name>A0A1I5AU62_9GAMM</name>
<keyword evidence="4" id="KW-1185">Reference proteome</keyword>
<dbReference type="AlphaFoldDB" id="A0A1I5AU62"/>
<protein>
    <submittedName>
        <fullName evidence="3">N-terminal double-transmembrane domain-containing protein</fullName>
    </submittedName>
</protein>
<keyword evidence="1 3" id="KW-0812">Transmembrane</keyword>
<dbReference type="EMBL" id="FOVF01000043">
    <property type="protein sequence ID" value="SFN65974.1"/>
    <property type="molecule type" value="Genomic_DNA"/>
</dbReference>
<dbReference type="STRING" id="578942.SAMN05216289_14311"/>
<evidence type="ECO:0000313" key="3">
    <source>
        <dbReference type="EMBL" id="SFN65974.1"/>
    </source>
</evidence>
<dbReference type="Pfam" id="PF07584">
    <property type="entry name" value="BatA"/>
    <property type="match status" value="1"/>
</dbReference>
<gene>
    <name evidence="3" type="ORF">SAMN05216289_14311</name>
</gene>
<dbReference type="NCBIfam" id="TIGR02226">
    <property type="entry name" value="two_anch"/>
    <property type="match status" value="1"/>
</dbReference>
<dbReference type="InterPro" id="IPR011933">
    <property type="entry name" value="Double_TM_dom"/>
</dbReference>
<keyword evidence="1" id="KW-1133">Transmembrane helix</keyword>
<reference evidence="3 4" key="1">
    <citation type="submission" date="2016-10" db="EMBL/GenBank/DDBJ databases">
        <authorList>
            <person name="de Groot N.N."/>
        </authorList>
    </citation>
    <scope>NUCLEOTIDE SEQUENCE [LARGE SCALE GENOMIC DNA]</scope>
    <source>
        <strain evidence="3 4">CGMCC 1.7659</strain>
    </source>
</reference>